<gene>
    <name evidence="9" type="ORF">JM946_14560</name>
</gene>
<feature type="transmembrane region" description="Helical" evidence="7">
    <location>
        <begin position="81"/>
        <end position="102"/>
    </location>
</feature>
<evidence type="ECO:0000256" key="4">
    <source>
        <dbReference type="ARBA" id="ARBA00022692"/>
    </source>
</evidence>
<dbReference type="EMBL" id="JAEVLS010000003">
    <property type="protein sequence ID" value="MBM0105951.1"/>
    <property type="molecule type" value="Genomic_DNA"/>
</dbReference>
<proteinExistence type="inferred from homology"/>
<keyword evidence="10" id="KW-1185">Reference proteome</keyword>
<evidence type="ECO:0000256" key="6">
    <source>
        <dbReference type="ARBA" id="ARBA00023136"/>
    </source>
</evidence>
<dbReference type="Proteomes" id="UP000661077">
    <property type="component" value="Unassembled WGS sequence"/>
</dbReference>
<evidence type="ECO:0000313" key="10">
    <source>
        <dbReference type="Proteomes" id="UP000661077"/>
    </source>
</evidence>
<accession>A0ABS1WY98</accession>
<keyword evidence="3" id="KW-1003">Cell membrane</keyword>
<keyword evidence="4 7" id="KW-0812">Transmembrane</keyword>
<dbReference type="PANTHER" id="PTHR30193">
    <property type="entry name" value="ABC TRANSPORTER PERMEASE PROTEIN"/>
    <property type="match status" value="1"/>
</dbReference>
<reference evidence="9 10" key="1">
    <citation type="journal article" date="2021" name="Int. J. Syst. Evol. Microbiol.">
        <title>Steroidobacter gossypii sp. nov., isolated from soil of cotton cropping field.</title>
        <authorList>
            <person name="Huang R."/>
            <person name="Yang S."/>
            <person name="Zhen C."/>
            <person name="Liu W."/>
        </authorList>
    </citation>
    <scope>NUCLEOTIDE SEQUENCE [LARGE SCALE GENOMIC DNA]</scope>
    <source>
        <strain evidence="9 10">S1-65</strain>
    </source>
</reference>
<feature type="domain" description="ABC transmembrane type-1" evidence="8">
    <location>
        <begin position="77"/>
        <end position="290"/>
    </location>
</feature>
<evidence type="ECO:0000256" key="1">
    <source>
        <dbReference type="ARBA" id="ARBA00004651"/>
    </source>
</evidence>
<keyword evidence="2 7" id="KW-0813">Transport</keyword>
<dbReference type="Pfam" id="PF00528">
    <property type="entry name" value="BPD_transp_1"/>
    <property type="match status" value="1"/>
</dbReference>
<dbReference type="InterPro" id="IPR035906">
    <property type="entry name" value="MetI-like_sf"/>
</dbReference>
<protein>
    <submittedName>
        <fullName evidence="9">Sugar ABC transporter permease</fullName>
    </submittedName>
</protein>
<dbReference type="InterPro" id="IPR000515">
    <property type="entry name" value="MetI-like"/>
</dbReference>
<keyword evidence="6 7" id="KW-0472">Membrane</keyword>
<organism evidence="9 10">
    <name type="scientific">Steroidobacter gossypii</name>
    <dbReference type="NCBI Taxonomy" id="2805490"/>
    <lineage>
        <taxon>Bacteria</taxon>
        <taxon>Pseudomonadati</taxon>
        <taxon>Pseudomonadota</taxon>
        <taxon>Gammaproteobacteria</taxon>
        <taxon>Steroidobacterales</taxon>
        <taxon>Steroidobacteraceae</taxon>
        <taxon>Steroidobacter</taxon>
    </lineage>
</organism>
<evidence type="ECO:0000256" key="2">
    <source>
        <dbReference type="ARBA" id="ARBA00022448"/>
    </source>
</evidence>
<dbReference type="PROSITE" id="PS50928">
    <property type="entry name" value="ABC_TM1"/>
    <property type="match status" value="1"/>
</dbReference>
<evidence type="ECO:0000259" key="8">
    <source>
        <dbReference type="PROSITE" id="PS50928"/>
    </source>
</evidence>
<evidence type="ECO:0000256" key="7">
    <source>
        <dbReference type="RuleBase" id="RU363032"/>
    </source>
</evidence>
<dbReference type="PANTHER" id="PTHR30193:SF37">
    <property type="entry name" value="INNER MEMBRANE ABC TRANSPORTER PERMEASE PROTEIN YCJO"/>
    <property type="match status" value="1"/>
</dbReference>
<feature type="transmembrane region" description="Helical" evidence="7">
    <location>
        <begin position="215"/>
        <end position="234"/>
    </location>
</feature>
<comment type="subcellular location">
    <subcellularLocation>
        <location evidence="1 7">Cell membrane</location>
        <topology evidence="1 7">Multi-pass membrane protein</topology>
    </subcellularLocation>
</comment>
<evidence type="ECO:0000256" key="3">
    <source>
        <dbReference type="ARBA" id="ARBA00022475"/>
    </source>
</evidence>
<sequence length="301" mass="32890">MTTDAQATSMEHASQSSHGWLLAGPAAFALLALIILPALSVFFVALTDWQFGARTFSYVGLENYHELFADPDFYKSLRNTFVYVLIVVPGTVLTGLAIALLVESDRTLRTFYRAAHFLPFMATLAAMAVAWEALLHPTIGLLNQALSDLGLPTANWLRDPSTVLVTLAVIAIWKNLGFAMVLFMAGLKAIPRDLYDAADVDGAVGATDRLRTVTLPMLGPTMLFVVIVTALRALETFDTVNILTQGGPARASEMLLYTLYVESFGYLQAGRGAAITVVFLIIVVLLTLLQMRVMDRRVHYS</sequence>
<dbReference type="SUPFAM" id="SSF161098">
    <property type="entry name" value="MetI-like"/>
    <property type="match status" value="1"/>
</dbReference>
<evidence type="ECO:0000313" key="9">
    <source>
        <dbReference type="EMBL" id="MBM0105951.1"/>
    </source>
</evidence>
<comment type="similarity">
    <text evidence="7">Belongs to the binding-protein-dependent transport system permease family.</text>
</comment>
<feature type="transmembrane region" description="Helical" evidence="7">
    <location>
        <begin position="114"/>
        <end position="134"/>
    </location>
</feature>
<dbReference type="Gene3D" id="1.10.3720.10">
    <property type="entry name" value="MetI-like"/>
    <property type="match status" value="1"/>
</dbReference>
<comment type="caution">
    <text evidence="9">The sequence shown here is derived from an EMBL/GenBank/DDBJ whole genome shotgun (WGS) entry which is preliminary data.</text>
</comment>
<name>A0ABS1WY98_9GAMM</name>
<dbReference type="InterPro" id="IPR051393">
    <property type="entry name" value="ABC_transporter_permease"/>
</dbReference>
<feature type="transmembrane region" description="Helical" evidence="7">
    <location>
        <begin position="20"/>
        <end position="46"/>
    </location>
</feature>
<feature type="transmembrane region" description="Helical" evidence="7">
    <location>
        <begin position="269"/>
        <end position="289"/>
    </location>
</feature>
<keyword evidence="5 7" id="KW-1133">Transmembrane helix</keyword>
<feature type="transmembrane region" description="Helical" evidence="7">
    <location>
        <begin position="163"/>
        <end position="185"/>
    </location>
</feature>
<dbReference type="CDD" id="cd06261">
    <property type="entry name" value="TM_PBP2"/>
    <property type="match status" value="1"/>
</dbReference>
<evidence type="ECO:0000256" key="5">
    <source>
        <dbReference type="ARBA" id="ARBA00022989"/>
    </source>
</evidence>